<dbReference type="RefSeq" id="WP_206292599.1">
    <property type="nucleotide sequence ID" value="NZ_CP063458.1"/>
</dbReference>
<evidence type="ECO:0000256" key="2">
    <source>
        <dbReference type="ARBA" id="ARBA00023015"/>
    </source>
</evidence>
<dbReference type="GO" id="GO:0003700">
    <property type="term" value="F:DNA-binding transcription factor activity"/>
    <property type="evidence" value="ECO:0007669"/>
    <property type="project" value="InterPro"/>
</dbReference>
<evidence type="ECO:0000313" key="6">
    <source>
        <dbReference type="EMBL" id="QOV89552.1"/>
    </source>
</evidence>
<dbReference type="InterPro" id="IPR000847">
    <property type="entry name" value="LysR_HTH_N"/>
</dbReference>
<keyword evidence="3" id="KW-0238">DNA-binding</keyword>
<dbReference type="Gene3D" id="1.10.10.10">
    <property type="entry name" value="Winged helix-like DNA-binding domain superfamily/Winged helix DNA-binding domain"/>
    <property type="match status" value="1"/>
</dbReference>
<dbReference type="InterPro" id="IPR005119">
    <property type="entry name" value="LysR_subst-bd"/>
</dbReference>
<dbReference type="PANTHER" id="PTHR30126:SF40">
    <property type="entry name" value="HTH-TYPE TRANSCRIPTIONAL REGULATOR GLTR"/>
    <property type="match status" value="1"/>
</dbReference>
<evidence type="ECO:0000256" key="1">
    <source>
        <dbReference type="ARBA" id="ARBA00009437"/>
    </source>
</evidence>
<dbReference type="SUPFAM" id="SSF53850">
    <property type="entry name" value="Periplasmic binding protein-like II"/>
    <property type="match status" value="1"/>
</dbReference>
<accession>A0A7M2WWI1</accession>
<dbReference type="Gene3D" id="3.40.190.10">
    <property type="entry name" value="Periplasmic binding protein-like II"/>
    <property type="match status" value="2"/>
</dbReference>
<reference evidence="6 7" key="1">
    <citation type="submission" date="2020-10" db="EMBL/GenBank/DDBJ databases">
        <title>Wide distribution of Phycisphaera-like planctomycetes from WD2101 soil group in peatlands and genome analysis of the first cultivated representative.</title>
        <authorList>
            <person name="Dedysh S.N."/>
            <person name="Beletsky A.V."/>
            <person name="Ivanova A."/>
            <person name="Kulichevskaya I.S."/>
            <person name="Suzina N.E."/>
            <person name="Philippov D.A."/>
            <person name="Rakitin A.L."/>
            <person name="Mardanov A.V."/>
            <person name="Ravin N.V."/>
        </authorList>
    </citation>
    <scope>NUCLEOTIDE SEQUENCE [LARGE SCALE GENOMIC DNA]</scope>
    <source>
        <strain evidence="6 7">M1803</strain>
    </source>
</reference>
<dbReference type="InterPro" id="IPR036388">
    <property type="entry name" value="WH-like_DNA-bd_sf"/>
</dbReference>
<dbReference type="PANTHER" id="PTHR30126">
    <property type="entry name" value="HTH-TYPE TRANSCRIPTIONAL REGULATOR"/>
    <property type="match status" value="1"/>
</dbReference>
<protein>
    <submittedName>
        <fullName evidence="6">LysR family transcriptional regulator</fullName>
    </submittedName>
</protein>
<name>A0A7M2WWI1_9BACT</name>
<evidence type="ECO:0000256" key="3">
    <source>
        <dbReference type="ARBA" id="ARBA00023125"/>
    </source>
</evidence>
<comment type="similarity">
    <text evidence="1">Belongs to the LysR transcriptional regulatory family.</text>
</comment>
<dbReference type="Pfam" id="PF03466">
    <property type="entry name" value="LysR_substrate"/>
    <property type="match status" value="1"/>
</dbReference>
<dbReference type="InterPro" id="IPR036390">
    <property type="entry name" value="WH_DNA-bd_sf"/>
</dbReference>
<dbReference type="Proteomes" id="UP000593765">
    <property type="component" value="Chromosome"/>
</dbReference>
<keyword evidence="7" id="KW-1185">Reference proteome</keyword>
<gene>
    <name evidence="6" type="ORF">IPV69_25730</name>
</gene>
<dbReference type="EMBL" id="CP063458">
    <property type="protein sequence ID" value="QOV89552.1"/>
    <property type="molecule type" value="Genomic_DNA"/>
</dbReference>
<organism evidence="6 7">
    <name type="scientific">Humisphaera borealis</name>
    <dbReference type="NCBI Taxonomy" id="2807512"/>
    <lineage>
        <taxon>Bacteria</taxon>
        <taxon>Pseudomonadati</taxon>
        <taxon>Planctomycetota</taxon>
        <taxon>Phycisphaerae</taxon>
        <taxon>Tepidisphaerales</taxon>
        <taxon>Tepidisphaeraceae</taxon>
        <taxon>Humisphaera</taxon>
    </lineage>
</organism>
<dbReference type="Pfam" id="PF00126">
    <property type="entry name" value="HTH_1"/>
    <property type="match status" value="1"/>
</dbReference>
<dbReference type="PRINTS" id="PR00039">
    <property type="entry name" value="HTHLYSR"/>
</dbReference>
<dbReference type="KEGG" id="hbs:IPV69_25730"/>
<proteinExistence type="inferred from homology"/>
<feature type="domain" description="HTH lysR-type" evidence="5">
    <location>
        <begin position="2"/>
        <end position="59"/>
    </location>
</feature>
<keyword evidence="4" id="KW-0804">Transcription</keyword>
<dbReference type="PROSITE" id="PS50931">
    <property type="entry name" value="HTH_LYSR"/>
    <property type="match status" value="1"/>
</dbReference>
<evidence type="ECO:0000259" key="5">
    <source>
        <dbReference type="PROSITE" id="PS50931"/>
    </source>
</evidence>
<dbReference type="FunFam" id="1.10.10.10:FF:000001">
    <property type="entry name" value="LysR family transcriptional regulator"/>
    <property type="match status" value="1"/>
</dbReference>
<keyword evidence="2" id="KW-0805">Transcription regulation</keyword>
<evidence type="ECO:0000256" key="4">
    <source>
        <dbReference type="ARBA" id="ARBA00023163"/>
    </source>
</evidence>
<dbReference type="GO" id="GO:0000976">
    <property type="term" value="F:transcription cis-regulatory region binding"/>
    <property type="evidence" value="ECO:0007669"/>
    <property type="project" value="TreeGrafter"/>
</dbReference>
<sequence>MLDAHSLKIFATVAENLSFTRAAETLFLTQSAVSHQVASLERQLDTQLFERRGRSVELTGPGRVLLDRARKVFAAIDEAAEAVKQASQPGLGRLRIGASPTACQYLVPESLREFRESFPLYSLAITPGDSPIVGERVAEGSIDLGIMIRPDSRDRGGRLQYHDLFEDELGFLVSPLHPWARAGKVDRRTMVDQRMVLYSRGSATYRAVERYFLKMKTPLRDPIELGSMEAIKELVKLGLGISVIAKWVARPELSQRSLIWLPLPGQKVRRRWAIAVATGKSLSLAEQTFVGLCRSAAANLMIDG</sequence>
<evidence type="ECO:0000313" key="7">
    <source>
        <dbReference type="Proteomes" id="UP000593765"/>
    </source>
</evidence>
<dbReference type="AlphaFoldDB" id="A0A7M2WWI1"/>
<dbReference type="SUPFAM" id="SSF46785">
    <property type="entry name" value="Winged helix' DNA-binding domain"/>
    <property type="match status" value="1"/>
</dbReference>